<evidence type="ECO:0000313" key="3">
    <source>
        <dbReference type="EMBL" id="HIW72567.1"/>
    </source>
</evidence>
<organism evidence="3 4">
    <name type="scientific">Candidatus Levilactobacillus faecigallinarum</name>
    <dbReference type="NCBI Taxonomy" id="2838638"/>
    <lineage>
        <taxon>Bacteria</taxon>
        <taxon>Bacillati</taxon>
        <taxon>Bacillota</taxon>
        <taxon>Bacilli</taxon>
        <taxon>Lactobacillales</taxon>
        <taxon>Lactobacillaceae</taxon>
        <taxon>Levilactobacillus</taxon>
    </lineage>
</organism>
<accession>A0A9D1U5L5</accession>
<reference evidence="3" key="1">
    <citation type="journal article" date="2021" name="PeerJ">
        <title>Extensive microbial diversity within the chicken gut microbiome revealed by metagenomics and culture.</title>
        <authorList>
            <person name="Gilroy R."/>
            <person name="Ravi A."/>
            <person name="Getino M."/>
            <person name="Pursley I."/>
            <person name="Horton D.L."/>
            <person name="Alikhan N.F."/>
            <person name="Baker D."/>
            <person name="Gharbi K."/>
            <person name="Hall N."/>
            <person name="Watson M."/>
            <person name="Adriaenssens E.M."/>
            <person name="Foster-Nyarko E."/>
            <person name="Jarju S."/>
            <person name="Secka A."/>
            <person name="Antonio M."/>
            <person name="Oren A."/>
            <person name="Chaudhuri R.R."/>
            <person name="La Ragione R."/>
            <person name="Hildebrand F."/>
            <person name="Pallen M.J."/>
        </authorList>
    </citation>
    <scope>NUCLEOTIDE SEQUENCE</scope>
    <source>
        <strain evidence="3">CHK173-259</strain>
    </source>
</reference>
<dbReference type="Pfam" id="PF00188">
    <property type="entry name" value="CAP"/>
    <property type="match status" value="1"/>
</dbReference>
<sequence length="278" mass="30457">MHLHKRLIITVIAVLASTSALTANAQAAKHQSTATVYSVTTSHTRKVKVRGGTLYTNTRLTKKKVNLSKTKYRKLTYTTSKTYGLKKSNGKKAIYNYIKSTNGRVKGYVWHGYLKPVTKKTVAKAKTSTTSPRQSLTLSTTDYRNAFLTGLNAERAKRHLATLSANDSYNAIAQQRSQQLLTIFAHEDAQGNFIADDLFTAQGVPGLSGECISMDYLDEDVSNPSQDAAKRDLYEYIYDDADSSWGHRDILLAADAQTVGIGATQKGSSVYGAIETGN</sequence>
<reference evidence="3" key="2">
    <citation type="submission" date="2021-04" db="EMBL/GenBank/DDBJ databases">
        <authorList>
            <person name="Gilroy R."/>
        </authorList>
    </citation>
    <scope>NUCLEOTIDE SEQUENCE</scope>
    <source>
        <strain evidence="3">CHK173-259</strain>
    </source>
</reference>
<dbReference type="InterPro" id="IPR035940">
    <property type="entry name" value="CAP_sf"/>
</dbReference>
<proteinExistence type="predicted"/>
<dbReference type="Gene3D" id="3.40.33.10">
    <property type="entry name" value="CAP"/>
    <property type="match status" value="1"/>
</dbReference>
<dbReference type="InterPro" id="IPR014044">
    <property type="entry name" value="CAP_dom"/>
</dbReference>
<dbReference type="Proteomes" id="UP000886822">
    <property type="component" value="Unassembled WGS sequence"/>
</dbReference>
<name>A0A9D1U5L5_9LACO</name>
<comment type="caution">
    <text evidence="3">The sequence shown here is derived from an EMBL/GenBank/DDBJ whole genome shotgun (WGS) entry which is preliminary data.</text>
</comment>
<feature type="chain" id="PRO_5038625690" description="SCP domain-containing protein" evidence="1">
    <location>
        <begin position="23"/>
        <end position="278"/>
    </location>
</feature>
<feature type="signal peptide" evidence="1">
    <location>
        <begin position="1"/>
        <end position="22"/>
    </location>
</feature>
<evidence type="ECO:0000256" key="1">
    <source>
        <dbReference type="SAM" id="SignalP"/>
    </source>
</evidence>
<evidence type="ECO:0000259" key="2">
    <source>
        <dbReference type="Pfam" id="PF00188"/>
    </source>
</evidence>
<protein>
    <recommendedName>
        <fullName evidence="2">SCP domain-containing protein</fullName>
    </recommendedName>
</protein>
<dbReference type="EMBL" id="DXGJ01000062">
    <property type="protein sequence ID" value="HIW72567.1"/>
    <property type="molecule type" value="Genomic_DNA"/>
</dbReference>
<keyword evidence="1" id="KW-0732">Signal</keyword>
<feature type="domain" description="SCP" evidence="2">
    <location>
        <begin position="151"/>
        <end position="270"/>
    </location>
</feature>
<dbReference type="AlphaFoldDB" id="A0A9D1U5L5"/>
<dbReference type="SUPFAM" id="SSF55797">
    <property type="entry name" value="PR-1-like"/>
    <property type="match status" value="1"/>
</dbReference>
<gene>
    <name evidence="3" type="ORF">H9875_08085</name>
</gene>
<evidence type="ECO:0000313" key="4">
    <source>
        <dbReference type="Proteomes" id="UP000886822"/>
    </source>
</evidence>